<sequence>MNIYYTELFREKVTVLPVAIKKALKIKLALMIENPRHPSLRTKKIQGQEGIFEASVTMGIRMTWQYTDDGILLRNIGEHDKTLKNP</sequence>
<organism evidence="1">
    <name type="scientific">uncultured Sporomusa sp</name>
    <dbReference type="NCBI Taxonomy" id="307249"/>
    <lineage>
        <taxon>Bacteria</taxon>
        <taxon>Bacillati</taxon>
        <taxon>Bacillota</taxon>
        <taxon>Negativicutes</taxon>
        <taxon>Selenomonadales</taxon>
        <taxon>Sporomusaceae</taxon>
        <taxon>Sporomusa</taxon>
        <taxon>environmental samples</taxon>
    </lineage>
</organism>
<dbReference type="SUPFAM" id="SSF143011">
    <property type="entry name" value="RelE-like"/>
    <property type="match status" value="1"/>
</dbReference>
<gene>
    <name evidence="1" type="primary">RelE</name>
    <name evidence="1" type="ORF">KL86SPO_20215</name>
</gene>
<protein>
    <submittedName>
        <fullName evidence="1">Cytotoxic translational repressor</fullName>
    </submittedName>
</protein>
<dbReference type="RefSeq" id="WP_288183231.1">
    <property type="nucleotide sequence ID" value="NZ_LT608335.1"/>
</dbReference>
<proteinExistence type="predicted"/>
<dbReference type="InterPro" id="IPR035093">
    <property type="entry name" value="RelE/ParE_toxin_dom_sf"/>
</dbReference>
<reference evidence="1" key="1">
    <citation type="submission" date="2016-08" db="EMBL/GenBank/DDBJ databases">
        <authorList>
            <person name="Seilhamer J.J."/>
        </authorList>
    </citation>
    <scope>NUCLEOTIDE SEQUENCE</scope>
    <source>
        <strain evidence="1">86</strain>
    </source>
</reference>
<accession>A0A212LMT4</accession>
<dbReference type="AlphaFoldDB" id="A0A212LMT4"/>
<name>A0A212LMT4_9FIRM</name>
<dbReference type="EMBL" id="FMJE01000002">
    <property type="protein sequence ID" value="SCM78739.1"/>
    <property type="molecule type" value="Genomic_DNA"/>
</dbReference>
<evidence type="ECO:0000313" key="1">
    <source>
        <dbReference type="EMBL" id="SCM78739.1"/>
    </source>
</evidence>
<dbReference type="Gene3D" id="3.30.2310.20">
    <property type="entry name" value="RelE-like"/>
    <property type="match status" value="1"/>
</dbReference>